<dbReference type="PANTHER" id="PTHR14491">
    <property type="entry name" value="SOSONDOWAH, ISOFORM G"/>
    <property type="match status" value="1"/>
</dbReference>
<dbReference type="AlphaFoldDB" id="A0AAQ4QHV2"/>
<feature type="region of interest" description="Disordered" evidence="5">
    <location>
        <begin position="24"/>
        <end position="120"/>
    </location>
</feature>
<dbReference type="PROSITE" id="PS50297">
    <property type="entry name" value="ANK_REP_REGION"/>
    <property type="match status" value="1"/>
</dbReference>
<proteinExistence type="inferred from homology"/>
<accession>A0AAQ4QHV2</accession>
<dbReference type="Gene3D" id="1.25.40.20">
    <property type="entry name" value="Ankyrin repeat-containing domain"/>
    <property type="match status" value="1"/>
</dbReference>
<keyword evidence="2 4" id="KW-0040">ANK repeat</keyword>
<organism evidence="6 7">
    <name type="scientific">Gasterosteus aculeatus aculeatus</name>
    <name type="common">three-spined stickleback</name>
    <dbReference type="NCBI Taxonomy" id="481459"/>
    <lineage>
        <taxon>Eukaryota</taxon>
        <taxon>Metazoa</taxon>
        <taxon>Chordata</taxon>
        <taxon>Craniata</taxon>
        <taxon>Vertebrata</taxon>
        <taxon>Euteleostomi</taxon>
        <taxon>Actinopterygii</taxon>
        <taxon>Neopterygii</taxon>
        <taxon>Teleostei</taxon>
        <taxon>Neoteleostei</taxon>
        <taxon>Acanthomorphata</taxon>
        <taxon>Eupercaria</taxon>
        <taxon>Perciformes</taxon>
        <taxon>Cottioidei</taxon>
        <taxon>Gasterosteales</taxon>
        <taxon>Gasterosteidae</taxon>
        <taxon>Gasterosteus</taxon>
    </lineage>
</organism>
<dbReference type="Ensembl" id="ENSGACT00000045916.1">
    <property type="protein sequence ID" value="ENSGACP00000050018.1"/>
    <property type="gene ID" value="ENSGACG00000024436.1"/>
</dbReference>
<feature type="repeat" description="ANK" evidence="4">
    <location>
        <begin position="198"/>
        <end position="231"/>
    </location>
</feature>
<dbReference type="Proteomes" id="UP000007635">
    <property type="component" value="Chromosome VII"/>
</dbReference>
<dbReference type="SUPFAM" id="SSF48403">
    <property type="entry name" value="Ankyrin repeat"/>
    <property type="match status" value="1"/>
</dbReference>
<evidence type="ECO:0008006" key="8">
    <source>
        <dbReference type="Google" id="ProtNLM"/>
    </source>
</evidence>
<dbReference type="PANTHER" id="PTHR14491:SF2">
    <property type="entry name" value="ANKYRIN REPEAT DOMAIN-CONTAINING PROTEIN SOWAHA"/>
    <property type="match status" value="1"/>
</dbReference>
<evidence type="ECO:0000256" key="5">
    <source>
        <dbReference type="SAM" id="MobiDB-lite"/>
    </source>
</evidence>
<reference evidence="6" key="2">
    <citation type="submission" date="2025-08" db="UniProtKB">
        <authorList>
            <consortium name="Ensembl"/>
        </authorList>
    </citation>
    <scope>IDENTIFICATION</scope>
</reference>
<evidence type="ECO:0000256" key="4">
    <source>
        <dbReference type="PROSITE-ProRule" id="PRU00023"/>
    </source>
</evidence>
<dbReference type="SMART" id="SM00248">
    <property type="entry name" value="ANK"/>
    <property type="match status" value="2"/>
</dbReference>
<dbReference type="GeneTree" id="ENSGT00950000183003"/>
<sequence>MPGQAREAPQNDTNIVRVKRMMNFEIQRQGPAHGDNSSKGTVAKSKPYALPLRMPPCSTTAVEIRKLKADPPGCPEPDSSRSKRCPPPVEASASSPQMRRAVKVTKESEEPKETSAPSLYPMEQSEHQWLVKCAAGHWRHVLGLLLKDHRLAEKRDFMSGFTALHWAAKCGNREMLVKIVDLSRQGGGNVDVNVKTHGGYTPLHIAALHGQEHIMAILVGELGANPGVRDNCGKRAHHYLRESTSETLSEMLGKPKAPEAEDRAQHDKEEPDLFTELPKGLNSIARLFQPHTTGIKKRQKQWPGFLSASDEAGEDREDGSCRRRIVSEAFM</sequence>
<name>A0AAQ4QHV2_GASAC</name>
<feature type="compositionally biased region" description="Basic and acidic residues" evidence="5">
    <location>
        <begin position="256"/>
        <end position="269"/>
    </location>
</feature>
<evidence type="ECO:0000256" key="1">
    <source>
        <dbReference type="ARBA" id="ARBA00022737"/>
    </source>
</evidence>
<dbReference type="Pfam" id="PF12796">
    <property type="entry name" value="Ank_2"/>
    <property type="match status" value="1"/>
</dbReference>
<evidence type="ECO:0000256" key="2">
    <source>
        <dbReference type="ARBA" id="ARBA00023043"/>
    </source>
</evidence>
<protein>
    <recommendedName>
        <fullName evidence="8">Sosondowah ankyrin repeat domain family member Aa</fullName>
    </recommendedName>
</protein>
<evidence type="ECO:0000313" key="6">
    <source>
        <dbReference type="Ensembl" id="ENSGACP00000050018.1"/>
    </source>
</evidence>
<evidence type="ECO:0000256" key="3">
    <source>
        <dbReference type="ARBA" id="ARBA00038122"/>
    </source>
</evidence>
<feature type="region of interest" description="Disordered" evidence="5">
    <location>
        <begin position="296"/>
        <end position="320"/>
    </location>
</feature>
<reference evidence="6" key="3">
    <citation type="submission" date="2025-09" db="UniProtKB">
        <authorList>
            <consortium name="Ensembl"/>
        </authorList>
    </citation>
    <scope>IDENTIFICATION</scope>
</reference>
<feature type="compositionally biased region" description="Basic and acidic residues" evidence="5">
    <location>
        <begin position="104"/>
        <end position="113"/>
    </location>
</feature>
<reference evidence="6 7" key="1">
    <citation type="journal article" date="2021" name="G3 (Bethesda)">
        <title>Improved contiguity of the threespine stickleback genome using long-read sequencing.</title>
        <authorList>
            <person name="Nath S."/>
            <person name="Shaw D.E."/>
            <person name="White M.A."/>
        </authorList>
    </citation>
    <scope>NUCLEOTIDE SEQUENCE [LARGE SCALE GENOMIC DNA]</scope>
    <source>
        <strain evidence="6 7">Lake Benthic</strain>
    </source>
</reference>
<dbReference type="InterPro" id="IPR002110">
    <property type="entry name" value="Ankyrin_rpt"/>
</dbReference>
<keyword evidence="7" id="KW-1185">Reference proteome</keyword>
<feature type="region of interest" description="Disordered" evidence="5">
    <location>
        <begin position="244"/>
        <end position="269"/>
    </location>
</feature>
<dbReference type="InterPro" id="IPR036770">
    <property type="entry name" value="Ankyrin_rpt-contain_sf"/>
</dbReference>
<feature type="repeat" description="ANK" evidence="4">
    <location>
        <begin position="159"/>
        <end position="195"/>
    </location>
</feature>
<evidence type="ECO:0000313" key="7">
    <source>
        <dbReference type="Proteomes" id="UP000007635"/>
    </source>
</evidence>
<dbReference type="PROSITE" id="PS50088">
    <property type="entry name" value="ANK_REPEAT"/>
    <property type="match status" value="2"/>
</dbReference>
<comment type="similarity">
    <text evidence="3">Belongs to the SOWAH family.</text>
</comment>
<keyword evidence="1" id="KW-0677">Repeat</keyword>